<name>A0A380CHJ2_SPOPA</name>
<accession>A0A380CHJ2</accession>
<dbReference type="GO" id="GO:0008641">
    <property type="term" value="F:ubiquitin-like modifier activating enzyme activity"/>
    <property type="evidence" value="ECO:0007669"/>
    <property type="project" value="InterPro"/>
</dbReference>
<dbReference type="GO" id="GO:0005829">
    <property type="term" value="C:cytosol"/>
    <property type="evidence" value="ECO:0007669"/>
    <property type="project" value="TreeGrafter"/>
</dbReference>
<keyword evidence="3" id="KW-0548">Nucleotidyltransferase</keyword>
<evidence type="ECO:0000313" key="3">
    <source>
        <dbReference type="EMBL" id="SUJ20867.1"/>
    </source>
</evidence>
<comment type="similarity">
    <text evidence="1">Belongs to the HesA/MoeB/ThiF family.</text>
</comment>
<dbReference type="InterPro" id="IPR000594">
    <property type="entry name" value="ThiF_NAD_FAD-bd"/>
</dbReference>
<dbReference type="PANTHER" id="PTHR10953:SF102">
    <property type="entry name" value="ADENYLYLTRANSFERASE AND SULFURTRANSFERASE MOCS3"/>
    <property type="match status" value="1"/>
</dbReference>
<evidence type="ECO:0000256" key="1">
    <source>
        <dbReference type="ARBA" id="ARBA00009919"/>
    </source>
</evidence>
<dbReference type="PANTHER" id="PTHR10953">
    <property type="entry name" value="UBIQUITIN-ACTIVATING ENZYME E1"/>
    <property type="match status" value="1"/>
</dbReference>
<protein>
    <submittedName>
        <fullName evidence="3">Sulfur carrier protein ThiS adenylyltransferase</fullName>
        <ecNumber evidence="3">2.7.7.73</ecNumber>
    </submittedName>
</protein>
<dbReference type="InterPro" id="IPR035985">
    <property type="entry name" value="Ubiquitin-activating_enz"/>
</dbReference>
<dbReference type="Pfam" id="PF00899">
    <property type="entry name" value="ThiF"/>
    <property type="match status" value="1"/>
</dbReference>
<dbReference type="EMBL" id="UGYZ01000002">
    <property type="protein sequence ID" value="SUJ20867.1"/>
    <property type="molecule type" value="Genomic_DNA"/>
</dbReference>
<dbReference type="Gene3D" id="3.40.50.720">
    <property type="entry name" value="NAD(P)-binding Rossmann-like Domain"/>
    <property type="match status" value="1"/>
</dbReference>
<dbReference type="FunFam" id="3.40.50.720:FF:000080">
    <property type="entry name" value="Thiazole biosynthesis adenylyltransferase ThiF"/>
    <property type="match status" value="1"/>
</dbReference>
<dbReference type="OrthoDB" id="9804286at2"/>
<reference evidence="3 4" key="1">
    <citation type="submission" date="2018-06" db="EMBL/GenBank/DDBJ databases">
        <authorList>
            <consortium name="Pathogen Informatics"/>
            <person name="Doyle S."/>
        </authorList>
    </citation>
    <scope>NUCLEOTIDE SEQUENCE [LARGE SCALE GENOMIC DNA]</scope>
    <source>
        <strain evidence="4">ATCC 11859 / DSM 33 / NCIB 8841 / NCTC 4822</strain>
    </source>
</reference>
<feature type="domain" description="THIF-type NAD/FAD binding fold" evidence="2">
    <location>
        <begin position="5"/>
        <end position="240"/>
    </location>
</feature>
<dbReference type="Proteomes" id="UP000254519">
    <property type="component" value="Unassembled WGS sequence"/>
</dbReference>
<sequence length="338" mass="37264">MNSRYSRQELFAPIGIEGQKRISAANIFILGAGALGSSSGEMLVRAGVKRVTIVDRDIIDWTNLHRQQLYTEQDVIDQLPKAVAAEKRLKSINGDVDVSGMVVDVTAENVLELIEGHDVILDATDNIETRLLMNDAALKRGVPFFMGACVGSYGLTFPIGIKEEQPCLHCLLETLPPQSLTCDTVGVISPIVVTTAARQVADVLKYITGNEFMPKLESANLWTGERSSMNVESLKKDNCPSCSAESVYPYLSARESTRFAVLCGRDTVQLSWPPNRRVELKTFVNSVEPIVQKLIHNPHLAAFEFDSHRIVLFRDGRMLIHGTKNIAEARMIAAKLLG</sequence>
<gene>
    <name evidence="3" type="primary">thiF_2</name>
    <name evidence="3" type="ORF">NCTC4822_03079</name>
</gene>
<organism evidence="3 4">
    <name type="scientific">Sporosarcina pasteurii</name>
    <name type="common">Bacillus pasteurii</name>
    <dbReference type="NCBI Taxonomy" id="1474"/>
    <lineage>
        <taxon>Bacteria</taxon>
        <taxon>Bacillati</taxon>
        <taxon>Bacillota</taxon>
        <taxon>Bacilli</taxon>
        <taxon>Bacillales</taxon>
        <taxon>Caryophanaceae</taxon>
        <taxon>Sporosarcina</taxon>
    </lineage>
</organism>
<evidence type="ECO:0000313" key="4">
    <source>
        <dbReference type="Proteomes" id="UP000254519"/>
    </source>
</evidence>
<dbReference type="GO" id="GO:0004792">
    <property type="term" value="F:thiosulfate-cyanide sulfurtransferase activity"/>
    <property type="evidence" value="ECO:0007669"/>
    <property type="project" value="TreeGrafter"/>
</dbReference>
<dbReference type="InterPro" id="IPR045886">
    <property type="entry name" value="ThiF/MoeB/HesA"/>
</dbReference>
<keyword evidence="4" id="KW-1185">Reference proteome</keyword>
<dbReference type="SUPFAM" id="SSF69572">
    <property type="entry name" value="Activating enzymes of the ubiquitin-like proteins"/>
    <property type="match status" value="1"/>
</dbReference>
<dbReference type="AlphaFoldDB" id="A0A380CHJ2"/>
<proteinExistence type="inferred from homology"/>
<dbReference type="RefSeq" id="WP_115363535.1">
    <property type="nucleotide sequence ID" value="NZ_CP038012.1"/>
</dbReference>
<keyword evidence="3" id="KW-0808">Transferase</keyword>
<dbReference type="GO" id="GO:0008146">
    <property type="term" value="F:sulfotransferase activity"/>
    <property type="evidence" value="ECO:0007669"/>
    <property type="project" value="TreeGrafter"/>
</dbReference>
<dbReference type="EC" id="2.7.7.73" evidence="3"/>
<evidence type="ECO:0000259" key="2">
    <source>
        <dbReference type="Pfam" id="PF00899"/>
    </source>
</evidence>
<dbReference type="GO" id="GO:0016779">
    <property type="term" value="F:nucleotidyltransferase activity"/>
    <property type="evidence" value="ECO:0007669"/>
    <property type="project" value="UniProtKB-KW"/>
</dbReference>
<dbReference type="CDD" id="cd00757">
    <property type="entry name" value="ThiF_MoeB_HesA_family"/>
    <property type="match status" value="1"/>
</dbReference>